<accession>A0AAD5QX11</accession>
<proteinExistence type="predicted"/>
<dbReference type="Proteomes" id="UP001196413">
    <property type="component" value="Unassembled WGS sequence"/>
</dbReference>
<name>A0AAD5QX11_PARTN</name>
<protein>
    <submittedName>
        <fullName evidence="1">Uncharacterized protein</fullName>
    </submittedName>
</protein>
<comment type="caution">
    <text evidence="1">The sequence shown here is derived from an EMBL/GenBank/DDBJ whole genome shotgun (WGS) entry which is preliminary data.</text>
</comment>
<sequence length="82" mass="8805">MNGPVTSFACAYHICGSEDVTTKDYSEDDEFPNPKVSLVCKYERPHLGGSVPIYEIGQPCTACGGITSDACIWKALCNNSVV</sequence>
<dbReference type="Gene3D" id="3.40.33.10">
    <property type="entry name" value="CAP"/>
    <property type="match status" value="1"/>
</dbReference>
<evidence type="ECO:0000313" key="1">
    <source>
        <dbReference type="EMBL" id="KAJ1364752.1"/>
    </source>
</evidence>
<gene>
    <name evidence="1" type="ORF">KIN20_024907</name>
</gene>
<evidence type="ECO:0000313" key="2">
    <source>
        <dbReference type="Proteomes" id="UP001196413"/>
    </source>
</evidence>
<dbReference type="AlphaFoldDB" id="A0AAD5QX11"/>
<dbReference type="InterPro" id="IPR035940">
    <property type="entry name" value="CAP_sf"/>
</dbReference>
<keyword evidence="2" id="KW-1185">Reference proteome</keyword>
<dbReference type="EMBL" id="JAHQIW010005056">
    <property type="protein sequence ID" value="KAJ1364752.1"/>
    <property type="molecule type" value="Genomic_DNA"/>
</dbReference>
<reference evidence="1" key="1">
    <citation type="submission" date="2021-06" db="EMBL/GenBank/DDBJ databases">
        <title>Parelaphostrongylus tenuis whole genome reference sequence.</title>
        <authorList>
            <person name="Garwood T.J."/>
            <person name="Larsen P.A."/>
            <person name="Fountain-Jones N.M."/>
            <person name="Garbe J.R."/>
            <person name="Macchietto M.G."/>
            <person name="Kania S.A."/>
            <person name="Gerhold R.W."/>
            <person name="Richards J.E."/>
            <person name="Wolf T.M."/>
        </authorList>
    </citation>
    <scope>NUCLEOTIDE SEQUENCE</scope>
    <source>
        <strain evidence="1">MNPRO001-30</strain>
        <tissue evidence="1">Meninges</tissue>
    </source>
</reference>
<organism evidence="1 2">
    <name type="scientific">Parelaphostrongylus tenuis</name>
    <name type="common">Meningeal worm</name>
    <dbReference type="NCBI Taxonomy" id="148309"/>
    <lineage>
        <taxon>Eukaryota</taxon>
        <taxon>Metazoa</taxon>
        <taxon>Ecdysozoa</taxon>
        <taxon>Nematoda</taxon>
        <taxon>Chromadorea</taxon>
        <taxon>Rhabditida</taxon>
        <taxon>Rhabditina</taxon>
        <taxon>Rhabditomorpha</taxon>
        <taxon>Strongyloidea</taxon>
        <taxon>Metastrongylidae</taxon>
        <taxon>Parelaphostrongylus</taxon>
    </lineage>
</organism>